<dbReference type="Gene3D" id="1.20.120.30">
    <property type="entry name" value="Aspartate receptor, ligand-binding domain"/>
    <property type="match status" value="1"/>
</dbReference>
<dbReference type="SMART" id="SM00267">
    <property type="entry name" value="GGDEF"/>
    <property type="match status" value="1"/>
</dbReference>
<dbReference type="EC" id="2.7.7.65" evidence="1"/>
<gene>
    <name evidence="4" type="ORF">AUC70_13620</name>
</gene>
<evidence type="ECO:0000256" key="1">
    <source>
        <dbReference type="ARBA" id="ARBA00012528"/>
    </source>
</evidence>
<dbReference type="RefSeq" id="WP_069443297.1">
    <property type="nucleotide sequence ID" value="NZ_LPWE01000003.1"/>
</dbReference>
<dbReference type="PROSITE" id="PS50887">
    <property type="entry name" value="GGDEF"/>
    <property type="match status" value="1"/>
</dbReference>
<dbReference type="GO" id="GO:0005886">
    <property type="term" value="C:plasma membrane"/>
    <property type="evidence" value="ECO:0007669"/>
    <property type="project" value="TreeGrafter"/>
</dbReference>
<dbReference type="PANTHER" id="PTHR45138:SF9">
    <property type="entry name" value="DIGUANYLATE CYCLASE DGCM-RELATED"/>
    <property type="match status" value="1"/>
</dbReference>
<dbReference type="Pfam" id="PF00990">
    <property type="entry name" value="GGDEF"/>
    <property type="match status" value="1"/>
</dbReference>
<evidence type="ECO:0000313" key="5">
    <source>
        <dbReference type="Proteomes" id="UP000094172"/>
    </source>
</evidence>
<comment type="caution">
    <text evidence="4">The sequence shown here is derived from an EMBL/GenBank/DDBJ whole genome shotgun (WGS) entry which is preliminary data.</text>
</comment>
<comment type="catalytic activity">
    <reaction evidence="2">
        <text>2 GTP = 3',3'-c-di-GMP + 2 diphosphate</text>
        <dbReference type="Rhea" id="RHEA:24898"/>
        <dbReference type="ChEBI" id="CHEBI:33019"/>
        <dbReference type="ChEBI" id="CHEBI:37565"/>
        <dbReference type="ChEBI" id="CHEBI:58805"/>
        <dbReference type="EC" id="2.7.7.65"/>
    </reaction>
</comment>
<accession>A0A1E3VTI1</accession>
<evidence type="ECO:0000313" key="4">
    <source>
        <dbReference type="EMBL" id="ODR96827.1"/>
    </source>
</evidence>
<organism evidence="4 5">
    <name type="scientific">Methyloceanibacter stevinii</name>
    <dbReference type="NCBI Taxonomy" id="1774970"/>
    <lineage>
        <taxon>Bacteria</taxon>
        <taxon>Pseudomonadati</taxon>
        <taxon>Pseudomonadota</taxon>
        <taxon>Alphaproteobacteria</taxon>
        <taxon>Hyphomicrobiales</taxon>
        <taxon>Hyphomicrobiaceae</taxon>
        <taxon>Methyloceanibacter</taxon>
    </lineage>
</organism>
<evidence type="ECO:0000259" key="3">
    <source>
        <dbReference type="PROSITE" id="PS50887"/>
    </source>
</evidence>
<dbReference type="PANTHER" id="PTHR45138">
    <property type="entry name" value="REGULATORY COMPONENTS OF SENSORY TRANSDUCTION SYSTEM"/>
    <property type="match status" value="1"/>
</dbReference>
<reference evidence="4 5" key="1">
    <citation type="journal article" date="2016" name="Environ. Microbiol.">
        <title>New Methyloceanibacter diversity from North Sea sediments includes methanotroph containing solely the soluble methane monooxygenase.</title>
        <authorList>
            <person name="Vekeman B."/>
            <person name="Kerckhof F.M."/>
            <person name="Cremers G."/>
            <person name="de Vos P."/>
            <person name="Vandamme P."/>
            <person name="Boon N."/>
            <person name="Op den Camp H.J."/>
            <person name="Heylen K."/>
        </authorList>
    </citation>
    <scope>NUCLEOTIDE SEQUENCE [LARGE SCALE GENOMIC DNA]</scope>
    <source>
        <strain evidence="4 5">R-67176</strain>
    </source>
</reference>
<evidence type="ECO:0000256" key="2">
    <source>
        <dbReference type="ARBA" id="ARBA00034247"/>
    </source>
</evidence>
<feature type="domain" description="GGDEF" evidence="3">
    <location>
        <begin position="166"/>
        <end position="299"/>
    </location>
</feature>
<dbReference type="SUPFAM" id="SSF55073">
    <property type="entry name" value="Nucleotide cyclase"/>
    <property type="match status" value="1"/>
</dbReference>
<protein>
    <recommendedName>
        <fullName evidence="1">diguanylate cyclase</fullName>
        <ecNumber evidence="1">2.7.7.65</ecNumber>
    </recommendedName>
</protein>
<dbReference type="GO" id="GO:0052621">
    <property type="term" value="F:diguanylate cyclase activity"/>
    <property type="evidence" value="ECO:0007669"/>
    <property type="project" value="UniProtKB-EC"/>
</dbReference>
<dbReference type="NCBIfam" id="TIGR00254">
    <property type="entry name" value="GGDEF"/>
    <property type="match status" value="1"/>
</dbReference>
<dbReference type="Proteomes" id="UP000094172">
    <property type="component" value="Unassembled WGS sequence"/>
</dbReference>
<dbReference type="AlphaFoldDB" id="A0A1E3VTI1"/>
<proteinExistence type="predicted"/>
<dbReference type="GO" id="GO:0043709">
    <property type="term" value="P:cell adhesion involved in single-species biofilm formation"/>
    <property type="evidence" value="ECO:0007669"/>
    <property type="project" value="TreeGrafter"/>
</dbReference>
<dbReference type="InterPro" id="IPR050469">
    <property type="entry name" value="Diguanylate_Cyclase"/>
</dbReference>
<sequence>MMAIDTLSSDELCAAIAELDRCSYNHDQWLESLMGTLVCALPPDERDIDDNPHRKCRLGQWYYSEAKQPLALSNRPGFAELGTAHERMHCYAADMLRSTAAGERVTIQQYQRFIAALKNMRLEIAALRQVMEDALQAVDPLTGVPGRFGLLSRLREQQALVERCAQSCCVAMMDLDHFKAVNDAFGHAAGDHVLKACTHHMARGLRPYDQLFRYGGEEFVVVMPETTIEEGLAIIDRLRGELAGVPQDIGSDEPVHVTASFGVTRLEPGVLVETSIARADEALYAAKAAGRNRALVWDPAMDGHQPASSRSA</sequence>
<dbReference type="EMBL" id="LPWE01000003">
    <property type="protein sequence ID" value="ODR96827.1"/>
    <property type="molecule type" value="Genomic_DNA"/>
</dbReference>
<dbReference type="InterPro" id="IPR029787">
    <property type="entry name" value="Nucleotide_cyclase"/>
</dbReference>
<keyword evidence="5" id="KW-1185">Reference proteome</keyword>
<dbReference type="STRING" id="1774970.AUC70_13620"/>
<dbReference type="Pfam" id="PF13682">
    <property type="entry name" value="CZB"/>
    <property type="match status" value="1"/>
</dbReference>
<dbReference type="FunFam" id="3.30.70.270:FF:000001">
    <property type="entry name" value="Diguanylate cyclase domain protein"/>
    <property type="match status" value="1"/>
</dbReference>
<dbReference type="NCBIfam" id="NF007380">
    <property type="entry name" value="PRK09894.1"/>
    <property type="match status" value="1"/>
</dbReference>
<dbReference type="CDD" id="cd01949">
    <property type="entry name" value="GGDEF"/>
    <property type="match status" value="1"/>
</dbReference>
<dbReference type="InterPro" id="IPR000160">
    <property type="entry name" value="GGDEF_dom"/>
</dbReference>
<dbReference type="Gene3D" id="3.30.70.270">
    <property type="match status" value="1"/>
</dbReference>
<name>A0A1E3VTI1_9HYPH</name>
<dbReference type="GO" id="GO:1902201">
    <property type="term" value="P:negative regulation of bacterial-type flagellum-dependent cell motility"/>
    <property type="evidence" value="ECO:0007669"/>
    <property type="project" value="TreeGrafter"/>
</dbReference>
<dbReference type="InterPro" id="IPR043128">
    <property type="entry name" value="Rev_trsase/Diguanyl_cyclase"/>
</dbReference>
<dbReference type="InterPro" id="IPR025991">
    <property type="entry name" value="Chemoreceptor_zinc-bind_dom"/>
</dbReference>